<dbReference type="SUPFAM" id="SSF54975">
    <property type="entry name" value="Acylphosphatase/BLUF domain-like"/>
    <property type="match status" value="1"/>
</dbReference>
<evidence type="ECO:0000256" key="1">
    <source>
        <dbReference type="ARBA" id="ARBA00005614"/>
    </source>
</evidence>
<dbReference type="EC" id="3.6.1.7" evidence="2 4"/>
<evidence type="ECO:0000313" key="7">
    <source>
        <dbReference type="EMBL" id="PIQ68879.1"/>
    </source>
</evidence>
<proteinExistence type="inferred from homology"/>
<dbReference type="PROSITE" id="PS00151">
    <property type="entry name" value="ACYLPHOSPHATASE_2"/>
    <property type="match status" value="1"/>
</dbReference>
<dbReference type="GO" id="GO:0003998">
    <property type="term" value="F:acylphosphatase activity"/>
    <property type="evidence" value="ECO:0007669"/>
    <property type="project" value="UniProtKB-EC"/>
</dbReference>
<accession>A0A2H0KCB8</accession>
<dbReference type="InterPro" id="IPR036046">
    <property type="entry name" value="Acylphosphatase-like_dom_sf"/>
</dbReference>
<evidence type="ECO:0000256" key="2">
    <source>
        <dbReference type="ARBA" id="ARBA00012150"/>
    </source>
</evidence>
<sequence length="98" mass="11200">MNKRVTCTVSGRVQRVLYRDTTRRKARSLQLAGFVQNQSNGTVLVVAEGEEEQLKELLSHLEKGSLFSKVDEVKALWGEYSGEFKSFTIVYSSLWDRL</sequence>
<name>A0A2H0KCB8_9BACT</name>
<dbReference type="Pfam" id="PF00708">
    <property type="entry name" value="Acylphosphatase"/>
    <property type="match status" value="1"/>
</dbReference>
<reference evidence="7 8" key="1">
    <citation type="submission" date="2017-09" db="EMBL/GenBank/DDBJ databases">
        <title>Depth-based differentiation of microbial function through sediment-hosted aquifers and enrichment of novel symbionts in the deep terrestrial subsurface.</title>
        <authorList>
            <person name="Probst A.J."/>
            <person name="Ladd B."/>
            <person name="Jarett J.K."/>
            <person name="Geller-Mcgrath D.E."/>
            <person name="Sieber C.M."/>
            <person name="Emerson J.B."/>
            <person name="Anantharaman K."/>
            <person name="Thomas B.C."/>
            <person name="Malmstrom R."/>
            <person name="Stieglmeier M."/>
            <person name="Klingl A."/>
            <person name="Woyke T."/>
            <person name="Ryan C.M."/>
            <person name="Banfield J.F."/>
        </authorList>
    </citation>
    <scope>NUCLEOTIDE SEQUENCE [LARGE SCALE GENOMIC DNA]</scope>
    <source>
        <strain evidence="7">CG11_big_fil_rev_8_21_14_0_20_46_11</strain>
    </source>
</reference>
<organism evidence="7 8">
    <name type="scientific">Candidatus Taylorbacteria bacterium CG11_big_fil_rev_8_21_14_0_20_46_11</name>
    <dbReference type="NCBI Taxonomy" id="1975025"/>
    <lineage>
        <taxon>Bacteria</taxon>
        <taxon>Candidatus Tayloriibacteriota</taxon>
    </lineage>
</organism>
<evidence type="ECO:0000256" key="4">
    <source>
        <dbReference type="PROSITE-ProRule" id="PRU00520"/>
    </source>
</evidence>
<gene>
    <name evidence="7" type="ORF">COV91_01765</name>
</gene>
<comment type="similarity">
    <text evidence="1 5">Belongs to the acylphosphatase family.</text>
</comment>
<dbReference type="InterPro" id="IPR017968">
    <property type="entry name" value="Acylphosphatase_CS"/>
</dbReference>
<dbReference type="AlphaFoldDB" id="A0A2H0KCB8"/>
<dbReference type="PANTHER" id="PTHR47268">
    <property type="entry name" value="ACYLPHOSPHATASE"/>
    <property type="match status" value="1"/>
</dbReference>
<feature type="active site" evidence="4">
    <location>
        <position position="37"/>
    </location>
</feature>
<dbReference type="EMBL" id="PCVG01000020">
    <property type="protein sequence ID" value="PIQ68879.1"/>
    <property type="molecule type" value="Genomic_DNA"/>
</dbReference>
<dbReference type="Proteomes" id="UP000229342">
    <property type="component" value="Unassembled WGS sequence"/>
</dbReference>
<evidence type="ECO:0000256" key="5">
    <source>
        <dbReference type="RuleBase" id="RU004168"/>
    </source>
</evidence>
<feature type="active site" evidence="4">
    <location>
        <position position="19"/>
    </location>
</feature>
<dbReference type="InterPro" id="IPR020456">
    <property type="entry name" value="Acylphosphatase"/>
</dbReference>
<feature type="domain" description="Acylphosphatase-like" evidence="6">
    <location>
        <begin position="4"/>
        <end position="91"/>
    </location>
</feature>
<dbReference type="PANTHER" id="PTHR47268:SF4">
    <property type="entry name" value="ACYLPHOSPHATASE"/>
    <property type="match status" value="1"/>
</dbReference>
<protein>
    <recommendedName>
        <fullName evidence="2 4">acylphosphatase</fullName>
        <ecNumber evidence="2 4">3.6.1.7</ecNumber>
    </recommendedName>
</protein>
<evidence type="ECO:0000259" key="6">
    <source>
        <dbReference type="PROSITE" id="PS51160"/>
    </source>
</evidence>
<keyword evidence="4" id="KW-0378">Hydrolase</keyword>
<evidence type="ECO:0000256" key="3">
    <source>
        <dbReference type="ARBA" id="ARBA00047645"/>
    </source>
</evidence>
<comment type="catalytic activity">
    <reaction evidence="3 4">
        <text>an acyl phosphate + H2O = a carboxylate + phosphate + H(+)</text>
        <dbReference type="Rhea" id="RHEA:14965"/>
        <dbReference type="ChEBI" id="CHEBI:15377"/>
        <dbReference type="ChEBI" id="CHEBI:15378"/>
        <dbReference type="ChEBI" id="CHEBI:29067"/>
        <dbReference type="ChEBI" id="CHEBI:43474"/>
        <dbReference type="ChEBI" id="CHEBI:59918"/>
        <dbReference type="EC" id="3.6.1.7"/>
    </reaction>
</comment>
<dbReference type="InterPro" id="IPR001792">
    <property type="entry name" value="Acylphosphatase-like_dom"/>
</dbReference>
<dbReference type="PROSITE" id="PS51160">
    <property type="entry name" value="ACYLPHOSPHATASE_3"/>
    <property type="match status" value="1"/>
</dbReference>
<comment type="caution">
    <text evidence="7">The sequence shown here is derived from an EMBL/GenBank/DDBJ whole genome shotgun (WGS) entry which is preliminary data.</text>
</comment>
<dbReference type="Gene3D" id="3.30.70.100">
    <property type="match status" value="1"/>
</dbReference>
<evidence type="ECO:0000313" key="8">
    <source>
        <dbReference type="Proteomes" id="UP000229342"/>
    </source>
</evidence>